<reference evidence="2" key="2">
    <citation type="submission" date="2023-01" db="EMBL/GenBank/DDBJ databases">
        <authorList>
            <person name="Sun Q."/>
            <person name="Evtushenko L."/>
        </authorList>
    </citation>
    <scope>NUCLEOTIDE SEQUENCE</scope>
    <source>
        <strain evidence="2">VKM B-1513</strain>
    </source>
</reference>
<dbReference type="AlphaFoldDB" id="A0A9W6MMG9"/>
<evidence type="ECO:0000256" key="1">
    <source>
        <dbReference type="SAM" id="MobiDB-lite"/>
    </source>
</evidence>
<dbReference type="EMBL" id="BSFE01000001">
    <property type="protein sequence ID" value="GLK50861.1"/>
    <property type="molecule type" value="Genomic_DNA"/>
</dbReference>
<evidence type="ECO:0000313" key="2">
    <source>
        <dbReference type="EMBL" id="GLK50861.1"/>
    </source>
</evidence>
<evidence type="ECO:0000313" key="3">
    <source>
        <dbReference type="Proteomes" id="UP001143486"/>
    </source>
</evidence>
<dbReference type="Proteomes" id="UP001143486">
    <property type="component" value="Unassembled WGS sequence"/>
</dbReference>
<feature type="region of interest" description="Disordered" evidence="1">
    <location>
        <begin position="193"/>
        <end position="250"/>
    </location>
</feature>
<sequence length="276" mass="29240">MVSPVDANNQDFMTRTLRQAAQETGTDFNFLLRTAARESNFDVRAEASTSSATGLFQFIEQTWLGVMQRRGAEHGYEDAAAAISRDANGRYVVEDPVQRQRILDLRFDAEASARMAGELAAENAAVIQTRIGRPASGGELYAAHFLGAQGAASLIEAAENNPQGRADQLFPAAARANRAIFYEDGRARSTSEVLASLTGDRPAPQIPASANRAAAASPDLDDSGNIRLAGSYTPARNTSPVAPGSHRVGNGELSPALVEILASLDAPRSAGRARNS</sequence>
<dbReference type="SUPFAM" id="SSF53955">
    <property type="entry name" value="Lysozyme-like"/>
    <property type="match status" value="1"/>
</dbReference>
<dbReference type="InterPro" id="IPR023346">
    <property type="entry name" value="Lysozyme-like_dom_sf"/>
</dbReference>
<protein>
    <recommendedName>
        <fullName evidence="4">Transglycosylase SLT domain-containing protein</fullName>
    </recommendedName>
</protein>
<accession>A0A9W6MMG9</accession>
<dbReference type="Gene3D" id="1.10.530.10">
    <property type="match status" value="1"/>
</dbReference>
<reference evidence="2" key="1">
    <citation type="journal article" date="2014" name="Int. J. Syst. Evol. Microbiol.">
        <title>Complete genome sequence of Corynebacterium casei LMG S-19264T (=DSM 44701T), isolated from a smear-ripened cheese.</title>
        <authorList>
            <consortium name="US DOE Joint Genome Institute (JGI-PGF)"/>
            <person name="Walter F."/>
            <person name="Albersmeier A."/>
            <person name="Kalinowski J."/>
            <person name="Ruckert C."/>
        </authorList>
    </citation>
    <scope>NUCLEOTIDE SEQUENCE</scope>
    <source>
        <strain evidence="2">VKM B-1513</strain>
    </source>
</reference>
<name>A0A9W6MMG9_9PROT</name>
<proteinExistence type="predicted"/>
<feature type="compositionally biased region" description="Low complexity" evidence="1">
    <location>
        <begin position="206"/>
        <end position="218"/>
    </location>
</feature>
<organism evidence="2 3">
    <name type="scientific">Maricaulis virginensis</name>
    <dbReference type="NCBI Taxonomy" id="144022"/>
    <lineage>
        <taxon>Bacteria</taxon>
        <taxon>Pseudomonadati</taxon>
        <taxon>Pseudomonadota</taxon>
        <taxon>Alphaproteobacteria</taxon>
        <taxon>Maricaulales</taxon>
        <taxon>Maricaulaceae</taxon>
        <taxon>Maricaulis</taxon>
    </lineage>
</organism>
<evidence type="ECO:0008006" key="4">
    <source>
        <dbReference type="Google" id="ProtNLM"/>
    </source>
</evidence>
<gene>
    <name evidence="2" type="ORF">GCM10017621_03690</name>
</gene>
<dbReference type="RefSeq" id="WP_271185259.1">
    <property type="nucleotide sequence ID" value="NZ_BSFE01000001.1"/>
</dbReference>
<keyword evidence="3" id="KW-1185">Reference proteome</keyword>
<comment type="caution">
    <text evidence="2">The sequence shown here is derived from an EMBL/GenBank/DDBJ whole genome shotgun (WGS) entry which is preliminary data.</text>
</comment>